<dbReference type="GeneID" id="33553761"/>
<feature type="region of interest" description="Disordered" evidence="1">
    <location>
        <begin position="177"/>
        <end position="200"/>
    </location>
</feature>
<feature type="region of interest" description="Disordered" evidence="1">
    <location>
        <begin position="475"/>
        <end position="499"/>
    </location>
</feature>
<keyword evidence="3" id="KW-1185">Reference proteome</keyword>
<name>A0A1Y1URD0_9TREE</name>
<evidence type="ECO:0000313" key="2">
    <source>
        <dbReference type="EMBL" id="ORX40623.1"/>
    </source>
</evidence>
<protein>
    <submittedName>
        <fullName evidence="2">Uncharacterized protein</fullName>
    </submittedName>
</protein>
<comment type="caution">
    <text evidence="2">The sequence shown here is derived from an EMBL/GenBank/DDBJ whole genome shotgun (WGS) entry which is preliminary data.</text>
</comment>
<feature type="compositionally biased region" description="Low complexity" evidence="1">
    <location>
        <begin position="477"/>
        <end position="492"/>
    </location>
</feature>
<gene>
    <name evidence="2" type="ORF">BD324DRAFT_11941</name>
</gene>
<dbReference type="AlphaFoldDB" id="A0A1Y1URD0"/>
<feature type="region of interest" description="Disordered" evidence="1">
    <location>
        <begin position="341"/>
        <end position="370"/>
    </location>
</feature>
<evidence type="ECO:0000256" key="1">
    <source>
        <dbReference type="SAM" id="MobiDB-lite"/>
    </source>
</evidence>
<sequence>MPKSDTDWTDNLLKARSAINSLIDSIHSFPHAAFLFRAPIIDQNAKGAWSQDEVLGLRRFIQSVEDQAVSLDQLAREQIPVSDDPLPNVLTQVAMWKQVLLSRPPLAGIRIPLSPGKLSSTRASVKNEDVKGKGKSKEGFVDIIARGGKEWIKFYSKKESQLLAEFREYDSYINSDFEDSDSDSGPSSSTSAHGSQARADLPTNSLTALAESLLELAQNTDRTPGAPIPKLTIRVSRISDDPRHHHDERISRVFEDLYDRGINLVFGDLSDRTLEEVHNFALKGYRDRLVAEENMKPSLRINLDPTSLMGLCSDLLHHPLPADKSEAKKRFYRPAHALQANGRGRDQLEASPNQDRDLDDDWTTDEMQSQNSRELVRNVLEEMDSSLIEELRDGLRAAADEYATRTGRPAKIEFWATPEAITYAQEALGSEKLVGEGMEQRRLRRLLGQEDGDFFQGSRYERKEGVLHGMRVRTIGRDMPTTDPPRSTRSPSEAQSSSFHRSLHCAASMFLADYDSYKSTGDPARLPNFLKPNRLPVPKVASLSVPFPIVSLISLAQGAKEGMTTLMMGNIVLRDVFFQNRWRIRGWVQGDYETLRPTPTDDQDSSAGEKAEDVAAVWMMPYRSLGEGKRVRFARGDYSYPNK</sequence>
<dbReference type="OrthoDB" id="14527at2759"/>
<organism evidence="2 3">
    <name type="scientific">Kockovaella imperatae</name>
    <dbReference type="NCBI Taxonomy" id="4999"/>
    <lineage>
        <taxon>Eukaryota</taxon>
        <taxon>Fungi</taxon>
        <taxon>Dikarya</taxon>
        <taxon>Basidiomycota</taxon>
        <taxon>Agaricomycotina</taxon>
        <taxon>Tremellomycetes</taxon>
        <taxon>Tremellales</taxon>
        <taxon>Cuniculitremaceae</taxon>
        <taxon>Kockovaella</taxon>
    </lineage>
</organism>
<reference evidence="2 3" key="1">
    <citation type="submission" date="2017-03" db="EMBL/GenBank/DDBJ databases">
        <title>Widespread Adenine N6-methylation of Active Genes in Fungi.</title>
        <authorList>
            <consortium name="DOE Joint Genome Institute"/>
            <person name="Mondo S.J."/>
            <person name="Dannebaum R.O."/>
            <person name="Kuo R.C."/>
            <person name="Louie K.B."/>
            <person name="Bewick A.J."/>
            <person name="Labutti K."/>
            <person name="Haridas S."/>
            <person name="Kuo A."/>
            <person name="Salamov A."/>
            <person name="Ahrendt S.R."/>
            <person name="Lau R."/>
            <person name="Bowen B.P."/>
            <person name="Lipzen A."/>
            <person name="Sullivan W."/>
            <person name="Andreopoulos W.B."/>
            <person name="Clum A."/>
            <person name="Lindquist E."/>
            <person name="Daum C."/>
            <person name="Northen T.R."/>
            <person name="Ramamoorthy G."/>
            <person name="Schmitz R.J."/>
            <person name="Gryganskyi A."/>
            <person name="Culley D."/>
            <person name="Magnuson J."/>
            <person name="James T.Y."/>
            <person name="O'Malley M.A."/>
            <person name="Stajich J.E."/>
            <person name="Spatafora J.W."/>
            <person name="Visel A."/>
            <person name="Grigoriev I.V."/>
        </authorList>
    </citation>
    <scope>NUCLEOTIDE SEQUENCE [LARGE SCALE GENOMIC DNA]</scope>
    <source>
        <strain evidence="2 3">NRRL Y-17943</strain>
    </source>
</reference>
<evidence type="ECO:0000313" key="3">
    <source>
        <dbReference type="Proteomes" id="UP000193218"/>
    </source>
</evidence>
<proteinExistence type="predicted"/>
<dbReference type="InParanoid" id="A0A1Y1URD0"/>
<dbReference type="PANTHER" id="PTHR13379">
    <property type="entry name" value="UNCHARACTERIZED DUF1308"/>
    <property type="match status" value="1"/>
</dbReference>
<accession>A0A1Y1URD0</accession>
<dbReference type="PANTHER" id="PTHR13379:SF0">
    <property type="entry name" value="UPF0415 PROTEIN C7ORF25"/>
    <property type="match status" value="1"/>
</dbReference>
<dbReference type="RefSeq" id="XP_021874302.1">
    <property type="nucleotide sequence ID" value="XM_022011953.1"/>
</dbReference>
<dbReference type="EMBL" id="NBSH01000001">
    <property type="protein sequence ID" value="ORX40623.1"/>
    <property type="molecule type" value="Genomic_DNA"/>
</dbReference>
<dbReference type="Proteomes" id="UP000193218">
    <property type="component" value="Unassembled WGS sequence"/>
</dbReference>